<dbReference type="PANTHER" id="PTHR43820">
    <property type="entry name" value="HIGH-AFFINITY BRANCHED-CHAIN AMINO ACID TRANSPORT ATP-BINDING PROTEIN LIVF"/>
    <property type="match status" value="1"/>
</dbReference>
<dbReference type="PROSITE" id="PS00211">
    <property type="entry name" value="ABC_TRANSPORTER_1"/>
    <property type="match status" value="1"/>
</dbReference>
<keyword evidence="4 7" id="KW-0067">ATP-binding</keyword>
<dbReference type="CDD" id="cd03224">
    <property type="entry name" value="ABC_TM1139_LivF_branched"/>
    <property type="match status" value="1"/>
</dbReference>
<dbReference type="SMART" id="SM00382">
    <property type="entry name" value="AAA"/>
    <property type="match status" value="1"/>
</dbReference>
<dbReference type="EMBL" id="JAUSUQ010000002">
    <property type="protein sequence ID" value="MDQ0338140.1"/>
    <property type="molecule type" value="Genomic_DNA"/>
</dbReference>
<name>A0ABU0CP02_9BACI</name>
<dbReference type="InterPro" id="IPR017871">
    <property type="entry name" value="ABC_transporter-like_CS"/>
</dbReference>
<keyword evidence="8" id="KW-1185">Reference proteome</keyword>
<evidence type="ECO:0000256" key="5">
    <source>
        <dbReference type="ARBA" id="ARBA00022970"/>
    </source>
</evidence>
<protein>
    <submittedName>
        <fullName evidence="7">Branched-chain amino acid transport system ATP-binding protein</fullName>
    </submittedName>
</protein>
<dbReference type="PROSITE" id="PS50893">
    <property type="entry name" value="ABC_TRANSPORTER_2"/>
    <property type="match status" value="1"/>
</dbReference>
<proteinExistence type="inferred from homology"/>
<sequence>MLKVEALTAAYDGVQVLWDVSLEVEEGGIVALIGGNGAGKSTTLKSICGLLQEKKGEISFRGESIMKAEAHHIVEQGIAYVPEGRRVFPEMSVYENLLMGGYNKRARQNIQKNIDHIFEIFPRLYERKNQMAGTLSGGERQMLAIGRGLMSEPELLLLDEPSLGIAPILVQEIFEKIKEINGQGVTILLVEQQVHKALQLASRAFVLEHGRIVISGESRELLNSEEIRNAYLGI</sequence>
<dbReference type="InterPro" id="IPR027417">
    <property type="entry name" value="P-loop_NTPase"/>
</dbReference>
<dbReference type="Gene3D" id="3.40.50.300">
    <property type="entry name" value="P-loop containing nucleotide triphosphate hydrolases"/>
    <property type="match status" value="1"/>
</dbReference>
<comment type="similarity">
    <text evidence="1">Belongs to the ABC transporter superfamily.</text>
</comment>
<accession>A0ABU0CP02</accession>
<evidence type="ECO:0000256" key="4">
    <source>
        <dbReference type="ARBA" id="ARBA00022840"/>
    </source>
</evidence>
<keyword evidence="2" id="KW-0813">Transport</keyword>
<evidence type="ECO:0000259" key="6">
    <source>
        <dbReference type="PROSITE" id="PS50893"/>
    </source>
</evidence>
<evidence type="ECO:0000256" key="1">
    <source>
        <dbReference type="ARBA" id="ARBA00005417"/>
    </source>
</evidence>
<dbReference type="InterPro" id="IPR030660">
    <property type="entry name" value="ABC_branched_ATPase_LivF/BraG"/>
</dbReference>
<dbReference type="Proteomes" id="UP001232445">
    <property type="component" value="Unassembled WGS sequence"/>
</dbReference>
<dbReference type="InterPro" id="IPR052156">
    <property type="entry name" value="BCAA_Transport_ATP-bd_LivF"/>
</dbReference>
<feature type="domain" description="ABC transporter" evidence="6">
    <location>
        <begin position="2"/>
        <end position="234"/>
    </location>
</feature>
<dbReference type="PIRSF" id="PIRSF039137">
    <property type="entry name" value="ABC_branched_ATPase"/>
    <property type="match status" value="1"/>
</dbReference>
<dbReference type="SUPFAM" id="SSF52540">
    <property type="entry name" value="P-loop containing nucleoside triphosphate hydrolases"/>
    <property type="match status" value="1"/>
</dbReference>
<organism evidence="7 8">
    <name type="scientific">Caldalkalibacillus uzonensis</name>
    <dbReference type="NCBI Taxonomy" id="353224"/>
    <lineage>
        <taxon>Bacteria</taxon>
        <taxon>Bacillati</taxon>
        <taxon>Bacillota</taxon>
        <taxon>Bacilli</taxon>
        <taxon>Bacillales</taxon>
        <taxon>Bacillaceae</taxon>
        <taxon>Caldalkalibacillus</taxon>
    </lineage>
</organism>
<dbReference type="InterPro" id="IPR003439">
    <property type="entry name" value="ABC_transporter-like_ATP-bd"/>
</dbReference>
<evidence type="ECO:0000313" key="7">
    <source>
        <dbReference type="EMBL" id="MDQ0338140.1"/>
    </source>
</evidence>
<dbReference type="PANTHER" id="PTHR43820:SF4">
    <property type="entry name" value="HIGH-AFFINITY BRANCHED-CHAIN AMINO ACID TRANSPORT ATP-BINDING PROTEIN LIVF"/>
    <property type="match status" value="1"/>
</dbReference>
<keyword evidence="3" id="KW-0547">Nucleotide-binding</keyword>
<dbReference type="Pfam" id="PF00005">
    <property type="entry name" value="ABC_tran"/>
    <property type="match status" value="1"/>
</dbReference>
<comment type="caution">
    <text evidence="7">The sequence shown here is derived from an EMBL/GenBank/DDBJ whole genome shotgun (WGS) entry which is preliminary data.</text>
</comment>
<evidence type="ECO:0000256" key="3">
    <source>
        <dbReference type="ARBA" id="ARBA00022741"/>
    </source>
</evidence>
<gene>
    <name evidence="7" type="ORF">J2S00_000923</name>
</gene>
<dbReference type="InterPro" id="IPR003593">
    <property type="entry name" value="AAA+_ATPase"/>
</dbReference>
<evidence type="ECO:0000313" key="8">
    <source>
        <dbReference type="Proteomes" id="UP001232445"/>
    </source>
</evidence>
<reference evidence="7 8" key="1">
    <citation type="submission" date="2023-07" db="EMBL/GenBank/DDBJ databases">
        <title>Genomic Encyclopedia of Type Strains, Phase IV (KMG-IV): sequencing the most valuable type-strain genomes for metagenomic binning, comparative biology and taxonomic classification.</title>
        <authorList>
            <person name="Goeker M."/>
        </authorList>
    </citation>
    <scope>NUCLEOTIDE SEQUENCE [LARGE SCALE GENOMIC DNA]</scope>
    <source>
        <strain evidence="7 8">DSM 17740</strain>
    </source>
</reference>
<dbReference type="GO" id="GO:0005524">
    <property type="term" value="F:ATP binding"/>
    <property type="evidence" value="ECO:0007669"/>
    <property type="project" value="UniProtKB-KW"/>
</dbReference>
<keyword evidence="5" id="KW-0029">Amino-acid transport</keyword>
<evidence type="ECO:0000256" key="2">
    <source>
        <dbReference type="ARBA" id="ARBA00022448"/>
    </source>
</evidence>